<evidence type="ECO:0000256" key="2">
    <source>
        <dbReference type="ARBA" id="ARBA00022801"/>
    </source>
</evidence>
<evidence type="ECO:0000313" key="8">
    <source>
        <dbReference type="EMBL" id="OOQ57390.1"/>
    </source>
</evidence>
<dbReference type="GO" id="GO:0016787">
    <property type="term" value="F:hydrolase activity"/>
    <property type="evidence" value="ECO:0007669"/>
    <property type="project" value="UniProtKB-UniRule"/>
</dbReference>
<gene>
    <name evidence="8" type="ORF">BC343_14920</name>
</gene>
<evidence type="ECO:0000313" key="9">
    <source>
        <dbReference type="Proteomes" id="UP000189739"/>
    </source>
</evidence>
<dbReference type="PANTHER" id="PTHR11070:SF2">
    <property type="entry name" value="ATP-DEPENDENT DNA HELICASE SRS2"/>
    <property type="match status" value="1"/>
</dbReference>
<keyword evidence="4 6" id="KW-0067">ATP-binding</keyword>
<dbReference type="Proteomes" id="UP000189739">
    <property type="component" value="Unassembled WGS sequence"/>
</dbReference>
<protein>
    <recommendedName>
        <fullName evidence="5">DNA 3'-5' helicase II</fullName>
    </recommendedName>
</protein>
<dbReference type="InterPro" id="IPR027417">
    <property type="entry name" value="P-loop_NTPase"/>
</dbReference>
<dbReference type="Pfam" id="PF00580">
    <property type="entry name" value="UvrD-helicase"/>
    <property type="match status" value="1"/>
</dbReference>
<dbReference type="AlphaFoldDB" id="A0A1S9P8U4"/>
<dbReference type="PANTHER" id="PTHR11070">
    <property type="entry name" value="UVRD / RECB / PCRA DNA HELICASE FAMILY MEMBER"/>
    <property type="match status" value="1"/>
</dbReference>
<sequence>MASRINKPDTNADLELRQCLNKKQSFVMVAGAGSGKTTSLIKSLQYIKTEFGKQLIAKRQKVACITYTTGAEKEIISDIGDDEMFHVSTIHSFLWELIRPFQTDIKIWVEKKIEEKLLELKIAPESWTNRTRPTTKQKHALDLEKSLKSKQNIAAVQVFNYGTGSDYERGILGHNDIIKMVPELIELKPLLRKIIVKKFPFFFVDESQDTLPIVVNALLTLNNESPHDFCLGFFGDAMQKIYTQGIGEIPIDKEWVKIIKPENFRCPTEVLDVINNIRRPGDGLEQTGGRRFLKDGVTEFVKGTARIFIFPTDEKRESYIDKARQFVADNNNDKLWLSDEKDANLKVLVIEHRMAAKRLGFDELYSIFKDGTSDSIGSSFTEGKHWALQPFLKFIIPLVKAFENEEDLEIMDLLRFFCPLVQKEHLSKNKPQAGKLLLELKEQISILYTLMKSDGVTIKEILQYVDNKQLVTLDERLRSSLHSEISLTDDGEEDEEILKVVMEKYFSCSTKQLWGYQKYINEESPFSTQHSIKGAEFERVIVILDDEEGAKTKTISYEKLLGLKDPSPTDLENIEGGLDSVFGRTRRLLYVCCSRALQDLVVLLFINDVENAFENVKKSQFFSDDQIFTLSRMK</sequence>
<dbReference type="InterPro" id="IPR000212">
    <property type="entry name" value="DNA_helicase_UvrD/REP"/>
</dbReference>
<keyword evidence="1 6" id="KW-0547">Nucleotide-binding</keyword>
<dbReference type="EMBL" id="MBTF01000036">
    <property type="protein sequence ID" value="OOQ57390.1"/>
    <property type="molecule type" value="Genomic_DNA"/>
</dbReference>
<evidence type="ECO:0000256" key="6">
    <source>
        <dbReference type="PROSITE-ProRule" id="PRU00560"/>
    </source>
</evidence>
<name>A0A1S9P8U4_9SPHI</name>
<evidence type="ECO:0000256" key="3">
    <source>
        <dbReference type="ARBA" id="ARBA00022806"/>
    </source>
</evidence>
<proteinExistence type="predicted"/>
<evidence type="ECO:0000256" key="1">
    <source>
        <dbReference type="ARBA" id="ARBA00022741"/>
    </source>
</evidence>
<feature type="domain" description="UvrD-like helicase ATP-binding" evidence="7">
    <location>
        <begin position="9"/>
        <end position="280"/>
    </location>
</feature>
<evidence type="ECO:0000256" key="4">
    <source>
        <dbReference type="ARBA" id="ARBA00022840"/>
    </source>
</evidence>
<dbReference type="GO" id="GO:0000725">
    <property type="term" value="P:recombinational repair"/>
    <property type="evidence" value="ECO:0007669"/>
    <property type="project" value="TreeGrafter"/>
</dbReference>
<dbReference type="GO" id="GO:0043138">
    <property type="term" value="F:3'-5' DNA helicase activity"/>
    <property type="evidence" value="ECO:0007669"/>
    <property type="project" value="TreeGrafter"/>
</dbReference>
<evidence type="ECO:0000259" key="7">
    <source>
        <dbReference type="PROSITE" id="PS51198"/>
    </source>
</evidence>
<dbReference type="OrthoDB" id="1100019at2"/>
<comment type="caution">
    <text evidence="8">The sequence shown here is derived from an EMBL/GenBank/DDBJ whole genome shotgun (WGS) entry which is preliminary data.</text>
</comment>
<dbReference type="InterPro" id="IPR014016">
    <property type="entry name" value="UvrD-like_ATP-bd"/>
</dbReference>
<dbReference type="GO" id="GO:0003677">
    <property type="term" value="F:DNA binding"/>
    <property type="evidence" value="ECO:0007669"/>
    <property type="project" value="InterPro"/>
</dbReference>
<keyword evidence="2 6" id="KW-0378">Hydrolase</keyword>
<accession>A0A1S9P8U4</accession>
<dbReference type="PROSITE" id="PS51198">
    <property type="entry name" value="UVRD_HELICASE_ATP_BIND"/>
    <property type="match status" value="1"/>
</dbReference>
<keyword evidence="9" id="KW-1185">Reference proteome</keyword>
<dbReference type="RefSeq" id="WP_078350687.1">
    <property type="nucleotide sequence ID" value="NZ_MBTF01000036.1"/>
</dbReference>
<reference evidence="8 9" key="1">
    <citation type="submission" date="2016-07" db="EMBL/GenBank/DDBJ databases">
        <title>Genomic analysis of zinc-resistant bacterium Mucilaginibacter pedocola TBZ30.</title>
        <authorList>
            <person name="Huang J."/>
            <person name="Tang J."/>
        </authorList>
    </citation>
    <scope>NUCLEOTIDE SEQUENCE [LARGE SCALE GENOMIC DNA]</scope>
    <source>
        <strain evidence="8 9">TBZ30</strain>
    </source>
</reference>
<dbReference type="Gene3D" id="3.40.50.300">
    <property type="entry name" value="P-loop containing nucleotide triphosphate hydrolases"/>
    <property type="match status" value="2"/>
</dbReference>
<dbReference type="GO" id="GO:0005524">
    <property type="term" value="F:ATP binding"/>
    <property type="evidence" value="ECO:0007669"/>
    <property type="project" value="UniProtKB-UniRule"/>
</dbReference>
<dbReference type="STRING" id="1792845.BC343_14920"/>
<feature type="binding site" evidence="6">
    <location>
        <begin position="30"/>
        <end position="37"/>
    </location>
    <ligand>
        <name>ATP</name>
        <dbReference type="ChEBI" id="CHEBI:30616"/>
    </ligand>
</feature>
<evidence type="ECO:0000256" key="5">
    <source>
        <dbReference type="ARBA" id="ARBA00034923"/>
    </source>
</evidence>
<organism evidence="8 9">
    <name type="scientific">Mucilaginibacter pedocola</name>
    <dbReference type="NCBI Taxonomy" id="1792845"/>
    <lineage>
        <taxon>Bacteria</taxon>
        <taxon>Pseudomonadati</taxon>
        <taxon>Bacteroidota</taxon>
        <taxon>Sphingobacteriia</taxon>
        <taxon>Sphingobacteriales</taxon>
        <taxon>Sphingobacteriaceae</taxon>
        <taxon>Mucilaginibacter</taxon>
    </lineage>
</organism>
<dbReference type="SUPFAM" id="SSF52540">
    <property type="entry name" value="P-loop containing nucleoside triphosphate hydrolases"/>
    <property type="match status" value="1"/>
</dbReference>
<keyword evidence="3 6" id="KW-0347">Helicase</keyword>